<feature type="chain" id="PRO_5021374177" evidence="1">
    <location>
        <begin position="23"/>
        <end position="241"/>
    </location>
</feature>
<feature type="signal peptide" evidence="1">
    <location>
        <begin position="1"/>
        <end position="22"/>
    </location>
</feature>
<keyword evidence="1" id="KW-0732">Signal</keyword>
<sequence length="241" mass="27086">MQSRILLTGLALIFARVGYSQAEPNLAPIMVLPDVEIHDRINRLVVASGREERKRWHLMAPGGATAVRFHAPRAQYHELRQLRLHLHHVGHLREGQLQIRVASVSATGAPSDNNLLPDDVLLTTTDLRRANRHLTLEWPTAHLLVPAGGFFIVIECLGQSTDEYSSRLLPPGKDGILRYEISHQAHPQSPTRLAEARNFPALQTAQLNPSTAESWYRDTVTQEWRRNHPGQAVILVEAVFE</sequence>
<dbReference type="AlphaFoldDB" id="A0A4Z0P774"/>
<comment type="caution">
    <text evidence="2">The sequence shown here is derived from an EMBL/GenBank/DDBJ whole genome shotgun (WGS) entry which is preliminary data.</text>
</comment>
<evidence type="ECO:0000313" key="3">
    <source>
        <dbReference type="Proteomes" id="UP000298337"/>
    </source>
</evidence>
<organism evidence="2 3">
    <name type="scientific">Hymenobacter fodinae</name>
    <dbReference type="NCBI Taxonomy" id="2510796"/>
    <lineage>
        <taxon>Bacteria</taxon>
        <taxon>Pseudomonadati</taxon>
        <taxon>Bacteroidota</taxon>
        <taxon>Cytophagia</taxon>
        <taxon>Cytophagales</taxon>
        <taxon>Hymenobacteraceae</taxon>
        <taxon>Hymenobacter</taxon>
    </lineage>
</organism>
<protein>
    <submittedName>
        <fullName evidence="2">Uncharacterized protein</fullName>
    </submittedName>
</protein>
<keyword evidence="3" id="KW-1185">Reference proteome</keyword>
<evidence type="ECO:0000256" key="1">
    <source>
        <dbReference type="SAM" id="SignalP"/>
    </source>
</evidence>
<dbReference type="OrthoDB" id="880204at2"/>
<name>A0A4Z0P774_9BACT</name>
<gene>
    <name evidence="2" type="ORF">EU556_08500</name>
</gene>
<dbReference type="EMBL" id="SRLA01000002">
    <property type="protein sequence ID" value="TGE07785.1"/>
    <property type="molecule type" value="Genomic_DNA"/>
</dbReference>
<accession>A0A4Z0P774</accession>
<reference evidence="2 3" key="1">
    <citation type="submission" date="2019-04" db="EMBL/GenBank/DDBJ databases">
        <authorList>
            <person name="Feng G."/>
            <person name="Zhang J."/>
            <person name="Zhu H."/>
        </authorList>
    </citation>
    <scope>NUCLEOTIDE SEQUENCE [LARGE SCALE GENOMIC DNA]</scope>
    <source>
        <strain evidence="2 3">92R-1</strain>
    </source>
</reference>
<evidence type="ECO:0000313" key="2">
    <source>
        <dbReference type="EMBL" id="TGE07785.1"/>
    </source>
</evidence>
<dbReference type="RefSeq" id="WP_135433189.1">
    <property type="nucleotide sequence ID" value="NZ_SRLA01000002.1"/>
</dbReference>
<dbReference type="Proteomes" id="UP000298337">
    <property type="component" value="Unassembled WGS sequence"/>
</dbReference>
<proteinExistence type="predicted"/>